<dbReference type="OrthoDB" id="9763659at2"/>
<evidence type="ECO:0000313" key="5">
    <source>
        <dbReference type="Proteomes" id="UP000182719"/>
    </source>
</evidence>
<name>A0A1H8EIZ3_STIAU</name>
<dbReference type="PANTHER" id="PTHR43788:SF6">
    <property type="entry name" value="DNA HELICASE B"/>
    <property type="match status" value="1"/>
</dbReference>
<evidence type="ECO:0000256" key="1">
    <source>
        <dbReference type="ARBA" id="ARBA00022741"/>
    </source>
</evidence>
<keyword evidence="1" id="KW-0547">Nucleotide-binding</keyword>
<keyword evidence="4" id="KW-0540">Nuclease</keyword>
<sequence length="1239" mass="139831">MIHLTARVAWHDGRWNGTVCNRPGENAFCTALERVRKDKNDTAEMVIAGRAWANLAPEHLPPCIAEGGGFMSQREWSRRFTHPYKKNRHTVETHGHLLPTTLQVPTYSTFAVPFRWMLRRNQEWLESRSPEQAPEDVDPPFPSPWVFGRERQEWLVRRFFEPLTARRSLLFLYCKEGHPLGDVHPRLIVAIGHVAGVDRARHYDSSIPEKTYAMWDRVIRHSIREDGDEGFLFPYHDYLAPTGDPDEDRRRLELLHEIAVAPDASDAGDFSYAAEHTRPDIVISILGKAVASVQRIRAHGIASGPWERRESWLNAQIAAAWKDRGAFPGFGAALEALGFRLGSALALELVTSGMLKPGEDPWPLADALFRGKRKPPRPEYASDIKELREIWTEVSGNTERFALLKLLSRFDLEPEQAQRWFEPESRRKLLERTIPDKQLFENPYLLCELDVGGSDQPQISIGTIDRGLLPEDSLARQHPLPTPSGVETPSDKRRVRAGLVAVLRQASEQGDSLVSTAEMLERLPRLDMAVPIQVTSDWLRAHGTLLSGTVELVNAMVRKASGEAEALHVPALQLTQVRKWEDGARKILAARAERSLPSLGEDWRALIVEAIGEAGGRVDPRNERHQLALTEQAAALEKVTTRKLSVLAGRAGTGKTSVLGALLRSKKLNQDGILLLAPTGKARVRLSNAANRGDDEGAATVAQFLYRLKRYDALRQKPRTSGTEKHRREKTVVIDECSMLTLDDLYALLDALDLSHVQRLILVGDPNQLPPIGVGRPFADFVGFIDECATSDKEDVRKIAGALGRLTIEVRAQAGAPSDTLRLASWFTHEAQPVDSDRVLSDLELGRPFNDLEICFWKTTDELHQRLLEQFQKHLGIKDANDVAGFNRALGFNENNWIPYEDPSGSERFQLLSPVRMQPHGVHELNRWVQKTFRKAEVEQARSRRGLKLGDEEIVLRDKVLQVRNQTRDGYDYSEKSQVELYIANGEIGIAANTRNGWMNVAFAGRPNVTVGYGSRDFSEGSGPLQLAYALTVHKSQGSEFNVVFAILPKHCRLLSRELLYTMLTRSKKRMVLLLEAGDTSALYDLSRPERSETARRNSNLFLGAVRERFEETPYAEHLIHRTLKGHMVRSKSELVIANLLHSKDIAYEYERVLEGATEPGRLRPDFTFVDAAGDLIIWEHLGMLDIAAYSQSWNWKRQWYAKNGFIEDQTLFITRDEQGGRLDAQQLEDVAERIRKLL</sequence>
<feature type="domain" description="UvrD-like helicase C-terminal" evidence="3">
    <location>
        <begin position="1027"/>
        <end position="1073"/>
    </location>
</feature>
<keyword evidence="2" id="KW-0067">ATP-binding</keyword>
<organism evidence="4 5">
    <name type="scientific">Stigmatella aurantiaca</name>
    <dbReference type="NCBI Taxonomy" id="41"/>
    <lineage>
        <taxon>Bacteria</taxon>
        <taxon>Pseudomonadati</taxon>
        <taxon>Myxococcota</taxon>
        <taxon>Myxococcia</taxon>
        <taxon>Myxococcales</taxon>
        <taxon>Cystobacterineae</taxon>
        <taxon>Archangiaceae</taxon>
        <taxon>Stigmatella</taxon>
    </lineage>
</organism>
<dbReference type="GO" id="GO:0003678">
    <property type="term" value="F:DNA helicase activity"/>
    <property type="evidence" value="ECO:0007669"/>
    <property type="project" value="UniProtKB-ARBA"/>
</dbReference>
<proteinExistence type="predicted"/>
<dbReference type="Gene3D" id="2.30.30.940">
    <property type="match status" value="1"/>
</dbReference>
<evidence type="ECO:0000256" key="2">
    <source>
        <dbReference type="ARBA" id="ARBA00022840"/>
    </source>
</evidence>
<dbReference type="InterPro" id="IPR050534">
    <property type="entry name" value="Coronavir_polyprotein_1ab"/>
</dbReference>
<evidence type="ECO:0000313" key="4">
    <source>
        <dbReference type="EMBL" id="SEN18738.1"/>
    </source>
</evidence>
<gene>
    <name evidence="4" type="ORF">SAMN05444354_13319</name>
</gene>
<protein>
    <submittedName>
        <fullName evidence="4">ATP-dependent exoDNAse (Exonuclease V), alpha subunit, helicase superfamily I</fullName>
    </submittedName>
</protein>
<keyword evidence="4" id="KW-0269">Exonuclease</keyword>
<dbReference type="AlphaFoldDB" id="A0A1H8EIZ3"/>
<dbReference type="Pfam" id="PF13538">
    <property type="entry name" value="UvrD_C_2"/>
    <property type="match status" value="1"/>
</dbReference>
<keyword evidence="4" id="KW-0347">Helicase</keyword>
<dbReference type="RefSeq" id="WP_075011143.1">
    <property type="nucleotide sequence ID" value="NZ_FOAP01000033.1"/>
</dbReference>
<dbReference type="EMBL" id="FOAP01000033">
    <property type="protein sequence ID" value="SEN18738.1"/>
    <property type="molecule type" value="Genomic_DNA"/>
</dbReference>
<dbReference type="PANTHER" id="PTHR43788">
    <property type="entry name" value="DNA2/NAM7 HELICASE FAMILY MEMBER"/>
    <property type="match status" value="1"/>
</dbReference>
<dbReference type="InterPro" id="IPR027785">
    <property type="entry name" value="UvrD-like_helicase_C"/>
</dbReference>
<dbReference type="Gene3D" id="3.40.50.300">
    <property type="entry name" value="P-loop containing nucleotide triphosphate hydrolases"/>
    <property type="match status" value="2"/>
</dbReference>
<dbReference type="GO" id="GO:0005524">
    <property type="term" value="F:ATP binding"/>
    <property type="evidence" value="ECO:0007669"/>
    <property type="project" value="UniProtKB-KW"/>
</dbReference>
<dbReference type="InterPro" id="IPR027417">
    <property type="entry name" value="P-loop_NTPase"/>
</dbReference>
<dbReference type="SUPFAM" id="SSF52540">
    <property type="entry name" value="P-loop containing nucleoside triphosphate hydrolases"/>
    <property type="match status" value="2"/>
</dbReference>
<dbReference type="CDD" id="cd18809">
    <property type="entry name" value="SF1_C_RecD"/>
    <property type="match status" value="1"/>
</dbReference>
<dbReference type="Pfam" id="PF13604">
    <property type="entry name" value="AAA_30"/>
    <property type="match status" value="1"/>
</dbReference>
<accession>A0A1H8EIZ3</accession>
<keyword evidence="4" id="KW-0378">Hydrolase</keyword>
<evidence type="ECO:0000259" key="3">
    <source>
        <dbReference type="Pfam" id="PF13538"/>
    </source>
</evidence>
<dbReference type="Proteomes" id="UP000182719">
    <property type="component" value="Unassembled WGS sequence"/>
</dbReference>
<keyword evidence="5" id="KW-1185">Reference proteome</keyword>
<dbReference type="GO" id="GO:0004527">
    <property type="term" value="F:exonuclease activity"/>
    <property type="evidence" value="ECO:0007669"/>
    <property type="project" value="UniProtKB-KW"/>
</dbReference>
<reference evidence="5" key="1">
    <citation type="submission" date="2016-10" db="EMBL/GenBank/DDBJ databases">
        <authorList>
            <person name="Varghese N."/>
            <person name="Submissions S."/>
        </authorList>
    </citation>
    <scope>NUCLEOTIDE SEQUENCE [LARGE SCALE GENOMIC DNA]</scope>
    <source>
        <strain evidence="5">DSM 17044</strain>
    </source>
</reference>